<gene>
    <name evidence="1" type="ORF">HMPREF0591_5569</name>
</gene>
<dbReference type="EMBL" id="ADNV01000357">
    <property type="protein sequence ID" value="EFG74501.1"/>
    <property type="molecule type" value="Genomic_DNA"/>
</dbReference>
<proteinExistence type="predicted"/>
<sequence length="64" mass="6849">MLLQAAQRLIHANVIAAAVGGTGRRAPRGVRLVGRSTALRRLVGYLVAVGPLPEHAPRFARRRG</sequence>
<reference evidence="1 2" key="1">
    <citation type="submission" date="2010-04" db="EMBL/GenBank/DDBJ databases">
        <authorList>
            <person name="Muzny D."/>
            <person name="Qin X."/>
            <person name="Deng J."/>
            <person name="Jiang H."/>
            <person name="Liu Y."/>
            <person name="Qu J."/>
            <person name="Song X.-Z."/>
            <person name="Zhang L."/>
            <person name="Thornton R."/>
            <person name="Coyle M."/>
            <person name="Francisco L."/>
            <person name="Jackson L."/>
            <person name="Javaid M."/>
            <person name="Korchina V."/>
            <person name="Kovar C."/>
            <person name="Mata R."/>
            <person name="Mathew T."/>
            <person name="Ngo R."/>
            <person name="Nguyen L."/>
            <person name="Nguyen N."/>
            <person name="Okwuonu G."/>
            <person name="Ongeri F."/>
            <person name="Pham C."/>
            <person name="Simmons D."/>
            <person name="Wilczek-Boney K."/>
            <person name="Hale W."/>
            <person name="Jakkamsetti A."/>
            <person name="Pham P."/>
            <person name="Ruth R."/>
            <person name="San Lucas F."/>
            <person name="Warren J."/>
            <person name="Zhang J."/>
            <person name="Zhao Z."/>
            <person name="Zhou C."/>
            <person name="Zhu D."/>
            <person name="Lee S."/>
            <person name="Bess C."/>
            <person name="Blankenburg K."/>
            <person name="Forbes L."/>
            <person name="Fu Q."/>
            <person name="Gubbala S."/>
            <person name="Hirani K."/>
            <person name="Jayaseelan J.C."/>
            <person name="Lara F."/>
            <person name="Munidasa M."/>
            <person name="Palculict T."/>
            <person name="Patil S."/>
            <person name="Pu L.-L."/>
            <person name="Saada N."/>
            <person name="Tang L."/>
            <person name="Weissenberger G."/>
            <person name="Zhu Y."/>
            <person name="Hemphill L."/>
            <person name="Shang Y."/>
            <person name="Youmans B."/>
            <person name="Ayvaz T."/>
            <person name="Ross M."/>
            <person name="Santibanez J."/>
            <person name="Aqrawi P."/>
            <person name="Gross S."/>
            <person name="Joshi V."/>
            <person name="Fowler G."/>
            <person name="Nazareth L."/>
            <person name="Reid J."/>
            <person name="Worley K."/>
            <person name="Petrosino J."/>
            <person name="Highlander S."/>
            <person name="Gibbs R."/>
        </authorList>
    </citation>
    <scope>NUCLEOTIDE SEQUENCE [LARGE SCALE GENOMIC DNA]</scope>
    <source>
        <strain evidence="1 2">ATCC BAA-614</strain>
    </source>
</reference>
<comment type="caution">
    <text evidence="1">The sequence shown here is derived from an EMBL/GenBank/DDBJ whole genome shotgun (WGS) entry which is preliminary data.</text>
</comment>
<evidence type="ECO:0000313" key="1">
    <source>
        <dbReference type="EMBL" id="EFG74501.1"/>
    </source>
</evidence>
<name>D5PHC5_9MYCO</name>
<keyword evidence="2" id="KW-1185">Reference proteome</keyword>
<dbReference type="HOGENOM" id="CLU_2863023_0_0_11"/>
<organism evidence="1 2">
    <name type="scientific">Mycobacterium parascrofulaceum ATCC BAA-614</name>
    <dbReference type="NCBI Taxonomy" id="525368"/>
    <lineage>
        <taxon>Bacteria</taxon>
        <taxon>Bacillati</taxon>
        <taxon>Actinomycetota</taxon>
        <taxon>Actinomycetes</taxon>
        <taxon>Mycobacteriales</taxon>
        <taxon>Mycobacteriaceae</taxon>
        <taxon>Mycobacterium</taxon>
        <taxon>Mycobacterium simiae complex</taxon>
    </lineage>
</organism>
<accession>D5PHC5</accession>
<evidence type="ECO:0000313" key="2">
    <source>
        <dbReference type="Proteomes" id="UP000003653"/>
    </source>
</evidence>
<protein>
    <submittedName>
        <fullName evidence="1">Uncharacterized protein</fullName>
    </submittedName>
</protein>
<dbReference type="AlphaFoldDB" id="D5PHC5"/>
<dbReference type="Proteomes" id="UP000003653">
    <property type="component" value="Unassembled WGS sequence"/>
</dbReference>